<dbReference type="OrthoDB" id="7632202at2"/>
<reference evidence="2 3" key="1">
    <citation type="submission" date="2019-03" db="EMBL/GenBank/DDBJ databases">
        <title>Genomic Encyclopedia of Type Strains, Phase IV (KMG-IV): sequencing the most valuable type-strain genomes for metagenomic binning, comparative biology and taxonomic classification.</title>
        <authorList>
            <person name="Goeker M."/>
        </authorList>
    </citation>
    <scope>NUCLEOTIDE SEQUENCE [LARGE SCALE GENOMIC DNA]</scope>
    <source>
        <strain evidence="2 3">DSM 104836</strain>
    </source>
</reference>
<comment type="caution">
    <text evidence="2">The sequence shown here is derived from an EMBL/GenBank/DDBJ whole genome shotgun (WGS) entry which is preliminary data.</text>
</comment>
<dbReference type="RefSeq" id="WP_132242648.1">
    <property type="nucleotide sequence ID" value="NZ_CBDUOC010000016.1"/>
</dbReference>
<evidence type="ECO:0000256" key="1">
    <source>
        <dbReference type="SAM" id="Phobius"/>
    </source>
</evidence>
<evidence type="ECO:0000313" key="3">
    <source>
        <dbReference type="Proteomes" id="UP000295696"/>
    </source>
</evidence>
<keyword evidence="3" id="KW-1185">Reference proteome</keyword>
<dbReference type="AlphaFoldDB" id="A0A4R3JJT1"/>
<dbReference type="EMBL" id="SLZU01000002">
    <property type="protein sequence ID" value="TCS66513.1"/>
    <property type="molecule type" value="Genomic_DNA"/>
</dbReference>
<accession>A0A4R3JJT1</accession>
<keyword evidence="1" id="KW-1133">Transmembrane helix</keyword>
<keyword evidence="1" id="KW-0472">Membrane</keyword>
<organism evidence="2 3">
    <name type="scientific">Primorskyibacter sedentarius</name>
    <dbReference type="NCBI Taxonomy" id="745311"/>
    <lineage>
        <taxon>Bacteria</taxon>
        <taxon>Pseudomonadati</taxon>
        <taxon>Pseudomonadota</taxon>
        <taxon>Alphaproteobacteria</taxon>
        <taxon>Rhodobacterales</taxon>
        <taxon>Roseobacteraceae</taxon>
        <taxon>Primorskyibacter</taxon>
    </lineage>
</organism>
<evidence type="ECO:0000313" key="2">
    <source>
        <dbReference type="EMBL" id="TCS66513.1"/>
    </source>
</evidence>
<dbReference type="Proteomes" id="UP000295696">
    <property type="component" value="Unassembled WGS sequence"/>
</dbReference>
<gene>
    <name evidence="2" type="ORF">EDD52_102330</name>
</gene>
<feature type="transmembrane region" description="Helical" evidence="1">
    <location>
        <begin position="6"/>
        <end position="25"/>
    </location>
</feature>
<feature type="transmembrane region" description="Helical" evidence="1">
    <location>
        <begin position="66"/>
        <end position="85"/>
    </location>
</feature>
<name>A0A4R3JJT1_9RHOB</name>
<keyword evidence="1" id="KW-0812">Transmembrane</keyword>
<evidence type="ECO:0008006" key="4">
    <source>
        <dbReference type="Google" id="ProtNLM"/>
    </source>
</evidence>
<protein>
    <recommendedName>
        <fullName evidence="4">Cation/multidrug efflux pump</fullName>
    </recommendedName>
</protein>
<sequence length="87" mass="9957">MLGLARFLIIGFVILTAIYIGVSFYSRSVRRSKLEHQWHEEGMTGDKDSFVRDGLKDYDSSLRRKLILAVYVIPVVIVGTIIYVVNH</sequence>
<proteinExistence type="predicted"/>